<evidence type="ECO:0000256" key="1">
    <source>
        <dbReference type="ARBA" id="ARBA00003810"/>
    </source>
</evidence>
<evidence type="ECO:0000313" key="8">
    <source>
        <dbReference type="EMBL" id="GGA81870.1"/>
    </source>
</evidence>
<dbReference type="GO" id="GO:0004150">
    <property type="term" value="F:dihydroneopterin aldolase activity"/>
    <property type="evidence" value="ECO:0007669"/>
    <property type="project" value="InterPro"/>
</dbReference>
<dbReference type="Gene3D" id="3.30.1130.10">
    <property type="match status" value="1"/>
</dbReference>
<reference evidence="8" key="1">
    <citation type="journal article" date="2014" name="Int. J. Syst. Evol. Microbiol.">
        <title>Complete genome sequence of Corynebacterium casei LMG S-19264T (=DSM 44701T), isolated from a smear-ripened cheese.</title>
        <authorList>
            <consortium name="US DOE Joint Genome Institute (JGI-PGF)"/>
            <person name="Walter F."/>
            <person name="Albersmeier A."/>
            <person name="Kalinowski J."/>
            <person name="Ruckert C."/>
        </authorList>
    </citation>
    <scope>NUCLEOTIDE SEQUENCE</scope>
    <source>
        <strain evidence="8">CGMCC 1.15082</strain>
    </source>
</reference>
<evidence type="ECO:0000313" key="9">
    <source>
        <dbReference type="Proteomes" id="UP000646478"/>
    </source>
</evidence>
<dbReference type="Pfam" id="PF02152">
    <property type="entry name" value="FolB"/>
    <property type="match status" value="1"/>
</dbReference>
<dbReference type="RefSeq" id="WP_188821437.1">
    <property type="nucleotide sequence ID" value="NZ_BMHH01000002.1"/>
</dbReference>
<accession>A0A916WB47</accession>
<dbReference type="GO" id="GO:0006760">
    <property type="term" value="P:folic acid-containing compound metabolic process"/>
    <property type="evidence" value="ECO:0007669"/>
    <property type="project" value="InterPro"/>
</dbReference>
<dbReference type="InterPro" id="IPR043133">
    <property type="entry name" value="GTP-CH-I_C/QueF"/>
</dbReference>
<keyword evidence="3" id="KW-0456">Lyase</keyword>
<evidence type="ECO:0000259" key="7">
    <source>
        <dbReference type="SMART" id="SM00905"/>
    </source>
</evidence>
<keyword evidence="4" id="KW-0704">Schiff base</keyword>
<dbReference type="InterPro" id="IPR006157">
    <property type="entry name" value="FolB_dom"/>
</dbReference>
<reference evidence="8" key="2">
    <citation type="submission" date="2020-09" db="EMBL/GenBank/DDBJ databases">
        <authorList>
            <person name="Sun Q."/>
            <person name="Zhou Y."/>
        </authorList>
    </citation>
    <scope>NUCLEOTIDE SEQUENCE</scope>
    <source>
        <strain evidence="8">CGMCC 1.15082</strain>
    </source>
</reference>
<gene>
    <name evidence="8" type="ORF">GCM10011491_06540</name>
</gene>
<dbReference type="AlphaFoldDB" id="A0A916WB47"/>
<comment type="catalytic activity">
    <reaction evidence="6">
        <text>2 D-glyceraldehyde 3-phosphate = 4-(hydroxymethyl)-2-furancarboxaldehyde phosphate + phosphate + 2 H2O</text>
        <dbReference type="Rhea" id="RHEA:43536"/>
        <dbReference type="ChEBI" id="CHEBI:15377"/>
        <dbReference type="ChEBI" id="CHEBI:43474"/>
        <dbReference type="ChEBI" id="CHEBI:59776"/>
        <dbReference type="ChEBI" id="CHEBI:83407"/>
        <dbReference type="EC" id="4.2.3.153"/>
    </reaction>
</comment>
<dbReference type="Proteomes" id="UP000646478">
    <property type="component" value="Unassembled WGS sequence"/>
</dbReference>
<feature type="domain" description="Dihydroneopterin aldolase/epimerase" evidence="7">
    <location>
        <begin position="232"/>
        <end position="339"/>
    </location>
</feature>
<dbReference type="EC" id="4.2.3.153" evidence="2"/>
<sequence length="343" mass="36910">MTKMLVSVRNREEAQTALKSGADIVDLASGKAGGLPVDTVTEVAKLAADGGGVSAACYDPDMEPHTILHEAEKIAAAGADYIRIGLFPSERLPGCVTALSKLAGTAKLIGVLYAGQDYPDELPASLARAGFHGIMLDTAETGERLLDRSSLDLIGAIIATAHEHSLIAGVAGGLEAPDIPRLLVHRPDFLGFHGLDADELTTIRALIPEMEIRAMEPHFSKPEQGDLGTYKIFVRDFALPVHIGAYSFEHGKPQQVRFDVTAEVRRVVRIPVEMRHVVSYDLIMDGIRSIVARGHVELSETLAEEIASLVLAHPRVIHVVVRVEKLELGPGGVGVEIERSRRV</sequence>
<comment type="function">
    <text evidence="1">Catalyzes the formation of 4-(hydroxymethyl)-2-furancarboxaldehyde phosphate (4-HFC-P) from two molecules of glyceraldehyde-3-P (GA-3-P).</text>
</comment>
<dbReference type="InterPro" id="IPR007565">
    <property type="entry name" value="4HFCP_synth"/>
</dbReference>
<keyword evidence="9" id="KW-1185">Reference proteome</keyword>
<proteinExistence type="predicted"/>
<evidence type="ECO:0000256" key="2">
    <source>
        <dbReference type="ARBA" id="ARBA00012553"/>
    </source>
</evidence>
<dbReference type="Pfam" id="PF04476">
    <property type="entry name" value="4HFCP_synth"/>
    <property type="match status" value="1"/>
</dbReference>
<protein>
    <recommendedName>
        <fullName evidence="2">(5-formylfuran-3-yl)methyl phosphate synthase</fullName>
        <ecNumber evidence="2">4.2.3.153</ecNumber>
    </recommendedName>
    <alternativeName>
        <fullName evidence="5">4-(hydroxymethyl)-2-furancarboxaldehyde-phosphate synthase</fullName>
    </alternativeName>
</protein>
<dbReference type="EMBL" id="BMHH01000002">
    <property type="protein sequence ID" value="GGA81870.1"/>
    <property type="molecule type" value="Genomic_DNA"/>
</dbReference>
<comment type="caution">
    <text evidence="8">The sequence shown here is derived from an EMBL/GenBank/DDBJ whole genome shotgun (WGS) entry which is preliminary data.</text>
</comment>
<evidence type="ECO:0000256" key="3">
    <source>
        <dbReference type="ARBA" id="ARBA00023239"/>
    </source>
</evidence>
<dbReference type="SUPFAM" id="SSF55620">
    <property type="entry name" value="Tetrahydrobiopterin biosynthesis enzymes-like"/>
    <property type="match status" value="1"/>
</dbReference>
<dbReference type="InterPro" id="IPR036822">
    <property type="entry name" value="CutC-like_dom_sf"/>
</dbReference>
<organism evidence="8 9">
    <name type="scientific">Brucella endophytica</name>
    <dbReference type="NCBI Taxonomy" id="1963359"/>
    <lineage>
        <taxon>Bacteria</taxon>
        <taxon>Pseudomonadati</taxon>
        <taxon>Pseudomonadota</taxon>
        <taxon>Alphaproteobacteria</taxon>
        <taxon>Hyphomicrobiales</taxon>
        <taxon>Brucellaceae</taxon>
        <taxon>Brucella/Ochrobactrum group</taxon>
        <taxon>Brucella</taxon>
    </lineage>
</organism>
<dbReference type="SMART" id="SM00905">
    <property type="entry name" value="FolB"/>
    <property type="match status" value="1"/>
</dbReference>
<evidence type="ECO:0000256" key="6">
    <source>
        <dbReference type="ARBA" id="ARBA00047628"/>
    </source>
</evidence>
<name>A0A916WB47_9HYPH</name>
<evidence type="ECO:0000256" key="5">
    <source>
        <dbReference type="ARBA" id="ARBA00032523"/>
    </source>
</evidence>
<dbReference type="SUPFAM" id="SSF110395">
    <property type="entry name" value="CutC-like"/>
    <property type="match status" value="1"/>
</dbReference>
<evidence type="ECO:0000256" key="4">
    <source>
        <dbReference type="ARBA" id="ARBA00023270"/>
    </source>
</evidence>